<dbReference type="InterPro" id="IPR010231">
    <property type="entry name" value="SUF_FeS_clus_asmbl_SufB"/>
</dbReference>
<dbReference type="InterPro" id="IPR045595">
    <property type="entry name" value="SufBD_N"/>
</dbReference>
<reference evidence="4 5" key="1">
    <citation type="submission" date="2023-07" db="EMBL/GenBank/DDBJ databases">
        <title>Sequencing the genomes of 1000 actinobacteria strains.</title>
        <authorList>
            <person name="Klenk H.-P."/>
        </authorList>
    </citation>
    <scope>NUCLEOTIDE SEQUENCE [LARGE SCALE GENOMIC DNA]</scope>
    <source>
        <strain evidence="4 5">DSM 102162</strain>
    </source>
</reference>
<protein>
    <submittedName>
        <fullName evidence="4">Fe-S cluster assembly protein SufB</fullName>
    </submittedName>
</protein>
<dbReference type="InterPro" id="IPR055346">
    <property type="entry name" value="Fe-S_cluster_assembly_SufBD"/>
</dbReference>
<evidence type="ECO:0000259" key="3">
    <source>
        <dbReference type="Pfam" id="PF19295"/>
    </source>
</evidence>
<sequence length="479" mass="53450">MTQPAVGQKETLSQEETIASIGNYQFGWHDSDEAGSKAKRGLNEEVVRDISARKGEPEWMLKKRLKALKLFERRPMPTWGADLSGIDFDSIKYYVKSTEGAAASWEDLPADIKATYDRLGIPEAEKERLVAGVAAQYESEVVYHKIREDLEQQGVIFLDTDTGLREYPEIFEEYFGTAIPLGDNKFASLNSAVWSGGSFVYVPKGVHVEIPLQAYFRINTENMGQFERTLIIADEGSYVHYVEGCTAPIYSSDSLHSAVVEIFVKKDARVRYTTIQNWSNNVYNLVTKRAMVEEGGVMEWIDGNIGSKVTMKYPAVYLMGEHARGETLSIAFAGEGQHQDTGSKMVHMAPNTHSSIVSKSVARGGGRAAYRGLVKVNPNARHSKSNVLCDALLVDQISRSDTYPYVDVRTDDVEMGHEATVSKVSEDQLFYLMSRGMEETEAMAMIVRGFVEPIARELPMEYALELNRLIELQMEGAVG</sequence>
<dbReference type="PANTHER" id="PTHR30508">
    <property type="entry name" value="FES CLUSTER ASSEMBLY PROTEIN SUF"/>
    <property type="match status" value="1"/>
</dbReference>
<gene>
    <name evidence="4" type="ORF">J2S49_000015</name>
</gene>
<evidence type="ECO:0000313" key="4">
    <source>
        <dbReference type="EMBL" id="MDP9799939.1"/>
    </source>
</evidence>
<accession>A0ABT9N8A6</accession>
<keyword evidence="5" id="KW-1185">Reference proteome</keyword>
<comment type="similarity">
    <text evidence="1">Belongs to the iron-sulfur cluster assembly SufBD family.</text>
</comment>
<dbReference type="InterPro" id="IPR000825">
    <property type="entry name" value="SUF_FeS_clus_asmbl_SufBD_core"/>
</dbReference>
<dbReference type="SUPFAM" id="SSF101960">
    <property type="entry name" value="Stabilizer of iron transporter SufD"/>
    <property type="match status" value="1"/>
</dbReference>
<evidence type="ECO:0000313" key="5">
    <source>
        <dbReference type="Proteomes" id="UP001235966"/>
    </source>
</evidence>
<evidence type="ECO:0000259" key="2">
    <source>
        <dbReference type="Pfam" id="PF01458"/>
    </source>
</evidence>
<comment type="caution">
    <text evidence="4">The sequence shown here is derived from an EMBL/GenBank/DDBJ whole genome shotgun (WGS) entry which is preliminary data.</text>
</comment>
<name>A0ABT9N8A6_9ACTO</name>
<feature type="domain" description="SUF system FeS cluster assembly SufBD core" evidence="2">
    <location>
        <begin position="216"/>
        <end position="450"/>
    </location>
</feature>
<evidence type="ECO:0000256" key="1">
    <source>
        <dbReference type="ARBA" id="ARBA00043967"/>
    </source>
</evidence>
<dbReference type="InterPro" id="IPR037284">
    <property type="entry name" value="SUF_FeS_clus_asmbl_SufBD_sf"/>
</dbReference>
<dbReference type="NCBIfam" id="TIGR01980">
    <property type="entry name" value="sufB"/>
    <property type="match status" value="1"/>
</dbReference>
<dbReference type="RefSeq" id="WP_278060079.1">
    <property type="nucleotide sequence ID" value="NZ_CP121247.1"/>
</dbReference>
<dbReference type="EMBL" id="JAUSQW010000001">
    <property type="protein sequence ID" value="MDP9799939.1"/>
    <property type="molecule type" value="Genomic_DNA"/>
</dbReference>
<organism evidence="4 5">
    <name type="scientific">Arcanobacterium wilhelmae</name>
    <dbReference type="NCBI Taxonomy" id="1803177"/>
    <lineage>
        <taxon>Bacteria</taxon>
        <taxon>Bacillati</taxon>
        <taxon>Actinomycetota</taxon>
        <taxon>Actinomycetes</taxon>
        <taxon>Actinomycetales</taxon>
        <taxon>Actinomycetaceae</taxon>
        <taxon>Arcanobacterium</taxon>
    </lineage>
</organism>
<dbReference type="Pfam" id="PF19295">
    <property type="entry name" value="SufBD_N"/>
    <property type="match status" value="1"/>
</dbReference>
<dbReference type="Proteomes" id="UP001235966">
    <property type="component" value="Unassembled WGS sequence"/>
</dbReference>
<proteinExistence type="inferred from homology"/>
<feature type="domain" description="SUF system FeS cluster assembly SufBD N-terminal" evidence="3">
    <location>
        <begin position="148"/>
        <end position="213"/>
    </location>
</feature>
<dbReference type="Pfam" id="PF01458">
    <property type="entry name" value="SUFBD_core"/>
    <property type="match status" value="1"/>
</dbReference>
<dbReference type="PANTHER" id="PTHR30508:SF1">
    <property type="entry name" value="UPF0051 PROTEIN ABCI8, CHLOROPLASTIC-RELATED"/>
    <property type="match status" value="1"/>
</dbReference>